<name>W1Q4M9_ABIDE</name>
<dbReference type="PANTHER" id="PTHR38030">
    <property type="entry name" value="PROTOPORPHYRINOGEN IX DEHYDROGENASE [MENAQUINONE]"/>
    <property type="match status" value="1"/>
</dbReference>
<dbReference type="Proteomes" id="UP000019050">
    <property type="component" value="Unassembled WGS sequence"/>
</dbReference>
<evidence type="ECO:0000259" key="1">
    <source>
        <dbReference type="Pfam" id="PF12724"/>
    </source>
</evidence>
<dbReference type="InterPro" id="IPR001226">
    <property type="entry name" value="Flavodoxin_CS"/>
</dbReference>
<reference evidence="2" key="1">
    <citation type="submission" date="2013-06" db="EMBL/GenBank/DDBJ databases">
        <authorList>
            <person name="Weinstock G."/>
            <person name="Sodergren E."/>
            <person name="Clifton S."/>
            <person name="Fulton L."/>
            <person name="Fulton B."/>
            <person name="Courtney L."/>
            <person name="Fronick C."/>
            <person name="Harrison M."/>
            <person name="Strong C."/>
            <person name="Farmer C."/>
            <person name="Delahaunty K."/>
            <person name="Markovic C."/>
            <person name="Hall O."/>
            <person name="Minx P."/>
            <person name="Tomlinson C."/>
            <person name="Mitreva M."/>
            <person name="Nelson J."/>
            <person name="Hou S."/>
            <person name="Wollam A."/>
            <person name="Pepin K.H."/>
            <person name="Johnson M."/>
            <person name="Bhonagiri V."/>
            <person name="Nash W.E."/>
            <person name="Warren W."/>
            <person name="Chinwalla A."/>
            <person name="Mardis E.R."/>
            <person name="Wilson R.K."/>
        </authorList>
    </citation>
    <scope>NUCLEOTIDE SEQUENCE [LARGE SCALE GENOMIC DNA]</scope>
    <source>
        <strain evidence="2">ATCC 49176</strain>
    </source>
</reference>
<dbReference type="eggNOG" id="COG0716">
    <property type="taxonomic scope" value="Bacteria"/>
</dbReference>
<dbReference type="InterPro" id="IPR026816">
    <property type="entry name" value="Flavodoxin_dom"/>
</dbReference>
<dbReference type="PROSITE" id="PS00201">
    <property type="entry name" value="FLAVODOXIN"/>
    <property type="match status" value="1"/>
</dbReference>
<dbReference type="GO" id="GO:0070819">
    <property type="term" value="F:menaquinone-dependent protoporphyrinogen oxidase activity"/>
    <property type="evidence" value="ECO:0007669"/>
    <property type="project" value="TreeGrafter"/>
</dbReference>
<evidence type="ECO:0000313" key="2">
    <source>
        <dbReference type="EMBL" id="ESK66126.1"/>
    </source>
</evidence>
<sequence>MKKGMEVMKCLVVYMSRYGSTKRYAEQIAKVLNCRVCAHNEVTDTLLAESQIMILGTCILEGRLEGASVYQEWIEAWPDKSWILYTVGLSNPALTNFDPLMAAAFKPEVLERITEFHFRGTIVYKRLDFMQRLAKQLEDSKEHSLDTVSLGDVERSMLETYGTTYDLTEESSLEPLVARVRAIQKGEK</sequence>
<dbReference type="HOGENOM" id="CLU_108839_0_0_9"/>
<comment type="caution">
    <text evidence="2">The sequence shown here is derived from an EMBL/GenBank/DDBJ whole genome shotgun (WGS) entry which is preliminary data.</text>
</comment>
<dbReference type="EMBL" id="ACIN03000003">
    <property type="protein sequence ID" value="ESK66126.1"/>
    <property type="molecule type" value="Genomic_DNA"/>
</dbReference>
<dbReference type="InterPro" id="IPR029039">
    <property type="entry name" value="Flavoprotein-like_sf"/>
</dbReference>
<dbReference type="SUPFAM" id="SSF52218">
    <property type="entry name" value="Flavoproteins"/>
    <property type="match status" value="1"/>
</dbReference>
<dbReference type="GO" id="GO:0010181">
    <property type="term" value="F:FMN binding"/>
    <property type="evidence" value="ECO:0007669"/>
    <property type="project" value="InterPro"/>
</dbReference>
<evidence type="ECO:0000313" key="3">
    <source>
        <dbReference type="Proteomes" id="UP000019050"/>
    </source>
</evidence>
<proteinExistence type="predicted"/>
<protein>
    <recommendedName>
        <fullName evidence="1">Flavodoxin domain-containing protein</fullName>
    </recommendedName>
</protein>
<dbReference type="Gene3D" id="3.40.50.360">
    <property type="match status" value="1"/>
</dbReference>
<dbReference type="PANTHER" id="PTHR38030:SF2">
    <property type="entry name" value="PROTOPORPHYRINOGEN IX DEHYDROGENASE [QUINONE]"/>
    <property type="match status" value="1"/>
</dbReference>
<organism evidence="2 3">
    <name type="scientific">Abiotrophia defectiva ATCC 49176</name>
    <dbReference type="NCBI Taxonomy" id="592010"/>
    <lineage>
        <taxon>Bacteria</taxon>
        <taxon>Bacillati</taxon>
        <taxon>Bacillota</taxon>
        <taxon>Bacilli</taxon>
        <taxon>Lactobacillales</taxon>
        <taxon>Aerococcaceae</taxon>
        <taxon>Abiotrophia</taxon>
    </lineage>
</organism>
<dbReference type="GO" id="GO:0009055">
    <property type="term" value="F:electron transfer activity"/>
    <property type="evidence" value="ECO:0007669"/>
    <property type="project" value="InterPro"/>
</dbReference>
<dbReference type="STRING" id="592010.GCWU000182_000468"/>
<keyword evidence="3" id="KW-1185">Reference proteome</keyword>
<dbReference type="AlphaFoldDB" id="W1Q4M9"/>
<dbReference type="GO" id="GO:0006783">
    <property type="term" value="P:heme biosynthetic process"/>
    <property type="evidence" value="ECO:0007669"/>
    <property type="project" value="TreeGrafter"/>
</dbReference>
<gene>
    <name evidence="2" type="ORF">GCWU000182_000468</name>
</gene>
<dbReference type="Pfam" id="PF12724">
    <property type="entry name" value="Flavodoxin_5"/>
    <property type="match status" value="1"/>
</dbReference>
<feature type="domain" description="Flavodoxin" evidence="1">
    <location>
        <begin position="11"/>
        <end position="134"/>
    </location>
</feature>
<dbReference type="InterPro" id="IPR052200">
    <property type="entry name" value="Protoporphyrinogen_IX_DH"/>
</dbReference>
<accession>W1Q4M9</accession>